<evidence type="ECO:0000313" key="4">
    <source>
        <dbReference type="Proteomes" id="UP000435187"/>
    </source>
</evidence>
<protein>
    <recommendedName>
        <fullName evidence="2">LXG domain-containing protein</fullName>
    </recommendedName>
</protein>
<keyword evidence="4" id="KW-1185">Reference proteome</keyword>
<reference evidence="3 4" key="1">
    <citation type="submission" date="2019-10" db="EMBL/GenBank/DDBJ databases">
        <title>Gracilibacillus salitolerans sp. nov., a moderate halophile isolated from a saline soil in northwest China.</title>
        <authorList>
            <person name="Gan L."/>
        </authorList>
    </citation>
    <scope>NUCLEOTIDE SEQUENCE [LARGE SCALE GENOMIC DNA]</scope>
    <source>
        <strain evidence="3 4">TP2-8</strain>
    </source>
</reference>
<proteinExistence type="inferred from homology"/>
<evidence type="ECO:0000313" key="3">
    <source>
        <dbReference type="EMBL" id="MRI66740.1"/>
    </source>
</evidence>
<dbReference type="Proteomes" id="UP000435187">
    <property type="component" value="Unassembled WGS sequence"/>
</dbReference>
<evidence type="ECO:0000256" key="1">
    <source>
        <dbReference type="ARBA" id="ARBA00034117"/>
    </source>
</evidence>
<dbReference type="RefSeq" id="WP_153835413.1">
    <property type="nucleotide sequence ID" value="NZ_JBHUMW010000011.1"/>
</dbReference>
<dbReference type="AlphaFoldDB" id="A0A6N7R0W6"/>
<gene>
    <name evidence="3" type="ORF">GH885_10390</name>
</gene>
<name>A0A6N7R0W6_9BACI</name>
<feature type="domain" description="LXG" evidence="2">
    <location>
        <begin position="1"/>
        <end position="237"/>
    </location>
</feature>
<accession>A0A6N7R0W6</accession>
<dbReference type="InterPro" id="IPR006829">
    <property type="entry name" value="LXG_dom"/>
</dbReference>
<sequence>MGHKVDLSEVIDFSDEFKSKSEDIKDSLSKVEQDIEKICNMTTFSGETADQAKLYFRDLHLTVLTTFDGVFTDLYENLNKHIETFQSRVDESSSTIIESNYVRDTMEDVNEDYEALQTHHDSVISTISSISDISSATTPSFVAINNDKHSVINVGDNLQEDLDSFTTTGKSSNSQTEELLKEIKTTLNSAGAVSGSARFTDYNGNSTAISLTNLKEYNQANQQARQEEIENLDEESKAVYEKAKEDYENGEIDKSVYDTIVSGILNTGAAFIKNAVNSKITNEVSERIAGSIVDWAQKNTMHFVDPALALQTAGGGVVTRGAPPSALTSAIRTGARYAAPVVGSAIDFGIQIYKGEDATDAAIKTAGHLGAGMAGAAIGSAIPIPFVGTAVGFAVGVGGSMLFDYVYDNKDAIVNGVKDFASDAVDVVQDAGEAIGDAAKGILSGVASVFG</sequence>
<dbReference type="Pfam" id="PF04740">
    <property type="entry name" value="LXG"/>
    <property type="match status" value="1"/>
</dbReference>
<comment type="similarity">
    <text evidence="1">In the N-terminal section; belongs to the LXG family.</text>
</comment>
<dbReference type="EMBL" id="WJEE01000020">
    <property type="protein sequence ID" value="MRI66740.1"/>
    <property type="molecule type" value="Genomic_DNA"/>
</dbReference>
<comment type="caution">
    <text evidence="3">The sequence shown here is derived from an EMBL/GenBank/DDBJ whole genome shotgun (WGS) entry which is preliminary data.</text>
</comment>
<dbReference type="PROSITE" id="PS51756">
    <property type="entry name" value="LXG"/>
    <property type="match status" value="1"/>
</dbReference>
<organism evidence="3 4">
    <name type="scientific">Gracilibacillus thailandensis</name>
    <dbReference type="NCBI Taxonomy" id="563735"/>
    <lineage>
        <taxon>Bacteria</taxon>
        <taxon>Bacillati</taxon>
        <taxon>Bacillota</taxon>
        <taxon>Bacilli</taxon>
        <taxon>Bacillales</taxon>
        <taxon>Bacillaceae</taxon>
        <taxon>Gracilibacillus</taxon>
    </lineage>
</organism>
<evidence type="ECO:0000259" key="2">
    <source>
        <dbReference type="PROSITE" id="PS51756"/>
    </source>
</evidence>